<proteinExistence type="predicted"/>
<organism evidence="2 3">
    <name type="scientific">Rhizobium leguminosarum bv. viciae</name>
    <dbReference type="NCBI Taxonomy" id="387"/>
    <lineage>
        <taxon>Bacteria</taxon>
        <taxon>Pseudomonadati</taxon>
        <taxon>Pseudomonadota</taxon>
        <taxon>Alphaproteobacteria</taxon>
        <taxon>Hyphomicrobiales</taxon>
        <taxon>Rhizobiaceae</taxon>
        <taxon>Rhizobium/Agrobacterium group</taxon>
        <taxon>Rhizobium</taxon>
    </lineage>
</organism>
<name>A0A8G2MNY5_RHILV</name>
<evidence type="ECO:0008006" key="4">
    <source>
        <dbReference type="Google" id="ProtNLM"/>
    </source>
</evidence>
<evidence type="ECO:0000256" key="1">
    <source>
        <dbReference type="SAM" id="Phobius"/>
    </source>
</evidence>
<keyword evidence="1" id="KW-0472">Membrane</keyword>
<reference evidence="2 3" key="1">
    <citation type="submission" date="2019-02" db="EMBL/GenBank/DDBJ databases">
        <title>The competitiveness to form nodules shapes the capacities of Rhizobium leguminosarum sv viciae communities to promote symbiosis with specific hosts.</title>
        <authorList>
            <person name="Boivin S."/>
            <person name="Lepetit M."/>
        </authorList>
    </citation>
    <scope>NUCLEOTIDE SEQUENCE [LARGE SCALE GENOMIC DNA]</scope>
    <source>
        <strain evidence="2 3">SPF4F3</strain>
    </source>
</reference>
<dbReference type="GeneID" id="303209999"/>
<keyword evidence="1" id="KW-0812">Transmembrane</keyword>
<evidence type="ECO:0000313" key="3">
    <source>
        <dbReference type="Proteomes" id="UP000291866"/>
    </source>
</evidence>
<evidence type="ECO:0000313" key="2">
    <source>
        <dbReference type="EMBL" id="TBX89655.1"/>
    </source>
</evidence>
<dbReference type="Proteomes" id="UP000291866">
    <property type="component" value="Unassembled WGS sequence"/>
</dbReference>
<comment type="caution">
    <text evidence="2">The sequence shown here is derived from an EMBL/GenBank/DDBJ whole genome shotgun (WGS) entry which is preliminary data.</text>
</comment>
<dbReference type="AlphaFoldDB" id="A0A8G2MNY5"/>
<feature type="transmembrane region" description="Helical" evidence="1">
    <location>
        <begin position="6"/>
        <end position="26"/>
    </location>
</feature>
<sequence>MIIEIGHYALVPALVTSIIHSIVPVTGARRRDQAMMDVASKPTGSKLTADEQAKLSELLHRDRTI</sequence>
<keyword evidence="1" id="KW-1133">Transmembrane helix</keyword>
<dbReference type="EMBL" id="SJLU01000012">
    <property type="protein sequence ID" value="TBX89655.1"/>
    <property type="molecule type" value="Genomic_DNA"/>
</dbReference>
<protein>
    <recommendedName>
        <fullName evidence="4">Transmembrane protein</fullName>
    </recommendedName>
</protein>
<gene>
    <name evidence="2" type="ORF">E0H31_22735</name>
</gene>
<dbReference type="RefSeq" id="WP_003549126.1">
    <property type="nucleotide sequence ID" value="NZ_SJLU01000012.1"/>
</dbReference>
<accession>A0A8G2MNY5</accession>